<evidence type="ECO:0000313" key="1">
    <source>
        <dbReference type="EMBL" id="KAF8443225.1"/>
    </source>
</evidence>
<protein>
    <submittedName>
        <fullName evidence="1">Uncharacterized protein</fullName>
    </submittedName>
</protein>
<dbReference type="EMBL" id="WHUW01000008">
    <property type="protein sequence ID" value="KAF8443225.1"/>
    <property type="molecule type" value="Genomic_DNA"/>
</dbReference>
<name>A0AAD4GGD0_BOLED</name>
<dbReference type="AlphaFoldDB" id="A0AAD4GGD0"/>
<reference evidence="1" key="2">
    <citation type="journal article" date="2020" name="Nat. Commun.">
        <title>Large-scale genome sequencing of mycorrhizal fungi provides insights into the early evolution of symbiotic traits.</title>
        <authorList>
            <person name="Miyauchi S."/>
            <person name="Kiss E."/>
            <person name="Kuo A."/>
            <person name="Drula E."/>
            <person name="Kohler A."/>
            <person name="Sanchez-Garcia M."/>
            <person name="Morin E."/>
            <person name="Andreopoulos B."/>
            <person name="Barry K.W."/>
            <person name="Bonito G."/>
            <person name="Buee M."/>
            <person name="Carver A."/>
            <person name="Chen C."/>
            <person name="Cichocki N."/>
            <person name="Clum A."/>
            <person name="Culley D."/>
            <person name="Crous P.W."/>
            <person name="Fauchery L."/>
            <person name="Girlanda M."/>
            <person name="Hayes R.D."/>
            <person name="Keri Z."/>
            <person name="LaButti K."/>
            <person name="Lipzen A."/>
            <person name="Lombard V."/>
            <person name="Magnuson J."/>
            <person name="Maillard F."/>
            <person name="Murat C."/>
            <person name="Nolan M."/>
            <person name="Ohm R.A."/>
            <person name="Pangilinan J."/>
            <person name="Pereira M.F."/>
            <person name="Perotto S."/>
            <person name="Peter M."/>
            <person name="Pfister S."/>
            <person name="Riley R."/>
            <person name="Sitrit Y."/>
            <person name="Stielow J.B."/>
            <person name="Szollosi G."/>
            <person name="Zifcakova L."/>
            <person name="Stursova M."/>
            <person name="Spatafora J.W."/>
            <person name="Tedersoo L."/>
            <person name="Vaario L.M."/>
            <person name="Yamada A."/>
            <person name="Yan M."/>
            <person name="Wang P."/>
            <person name="Xu J."/>
            <person name="Bruns T."/>
            <person name="Baldrian P."/>
            <person name="Vilgalys R."/>
            <person name="Dunand C."/>
            <person name="Henrissat B."/>
            <person name="Grigoriev I.V."/>
            <person name="Hibbett D."/>
            <person name="Nagy L.G."/>
            <person name="Martin F.M."/>
        </authorList>
    </citation>
    <scope>NUCLEOTIDE SEQUENCE</scope>
    <source>
        <strain evidence="1">BED1</strain>
    </source>
</reference>
<keyword evidence="2" id="KW-1185">Reference proteome</keyword>
<sequence length="140" mass="15996">MVSRTVRNRTLLARFGLWGPATDTVVILPSGTQFPHERLHRLTWPRDRAPDLFRVSLFIVTVHYRLPQYRLLKTSCYAFAGAVKDSIHLRFNGLAQAQRPQFLTHGAYVMYCIPAGTTKAQKLANSVVRYDEHYLHDGGL</sequence>
<dbReference type="Proteomes" id="UP001194468">
    <property type="component" value="Unassembled WGS sequence"/>
</dbReference>
<reference evidence="1" key="1">
    <citation type="submission" date="2019-10" db="EMBL/GenBank/DDBJ databases">
        <authorList>
            <consortium name="DOE Joint Genome Institute"/>
            <person name="Kuo A."/>
            <person name="Miyauchi S."/>
            <person name="Kiss E."/>
            <person name="Drula E."/>
            <person name="Kohler A."/>
            <person name="Sanchez-Garcia M."/>
            <person name="Andreopoulos B."/>
            <person name="Barry K.W."/>
            <person name="Bonito G."/>
            <person name="Buee M."/>
            <person name="Carver A."/>
            <person name="Chen C."/>
            <person name="Cichocki N."/>
            <person name="Clum A."/>
            <person name="Culley D."/>
            <person name="Crous P.W."/>
            <person name="Fauchery L."/>
            <person name="Girlanda M."/>
            <person name="Hayes R."/>
            <person name="Keri Z."/>
            <person name="LaButti K."/>
            <person name="Lipzen A."/>
            <person name="Lombard V."/>
            <person name="Magnuson J."/>
            <person name="Maillard F."/>
            <person name="Morin E."/>
            <person name="Murat C."/>
            <person name="Nolan M."/>
            <person name="Ohm R."/>
            <person name="Pangilinan J."/>
            <person name="Pereira M."/>
            <person name="Perotto S."/>
            <person name="Peter M."/>
            <person name="Riley R."/>
            <person name="Sitrit Y."/>
            <person name="Stielow B."/>
            <person name="Szollosi G."/>
            <person name="Zifcakova L."/>
            <person name="Stursova M."/>
            <person name="Spatafora J.W."/>
            <person name="Tedersoo L."/>
            <person name="Vaario L.-M."/>
            <person name="Yamada A."/>
            <person name="Yan M."/>
            <person name="Wang P."/>
            <person name="Xu J."/>
            <person name="Bruns T."/>
            <person name="Baldrian P."/>
            <person name="Vilgalys R."/>
            <person name="Henrissat B."/>
            <person name="Grigoriev I.V."/>
            <person name="Hibbett D."/>
            <person name="Nagy L.G."/>
            <person name="Martin F.M."/>
        </authorList>
    </citation>
    <scope>NUCLEOTIDE SEQUENCE</scope>
    <source>
        <strain evidence="1">BED1</strain>
    </source>
</reference>
<organism evidence="1 2">
    <name type="scientific">Boletus edulis BED1</name>
    <dbReference type="NCBI Taxonomy" id="1328754"/>
    <lineage>
        <taxon>Eukaryota</taxon>
        <taxon>Fungi</taxon>
        <taxon>Dikarya</taxon>
        <taxon>Basidiomycota</taxon>
        <taxon>Agaricomycotina</taxon>
        <taxon>Agaricomycetes</taxon>
        <taxon>Agaricomycetidae</taxon>
        <taxon>Boletales</taxon>
        <taxon>Boletineae</taxon>
        <taxon>Boletaceae</taxon>
        <taxon>Boletoideae</taxon>
        <taxon>Boletus</taxon>
    </lineage>
</organism>
<accession>A0AAD4GGD0</accession>
<evidence type="ECO:0000313" key="2">
    <source>
        <dbReference type="Proteomes" id="UP001194468"/>
    </source>
</evidence>
<proteinExistence type="predicted"/>
<comment type="caution">
    <text evidence="1">The sequence shown here is derived from an EMBL/GenBank/DDBJ whole genome shotgun (WGS) entry which is preliminary data.</text>
</comment>
<gene>
    <name evidence="1" type="ORF">L210DRAFT_3166425</name>
</gene>